<dbReference type="SUPFAM" id="SSF46785">
    <property type="entry name" value="Winged helix' DNA-binding domain"/>
    <property type="match status" value="1"/>
</dbReference>
<keyword evidence="3" id="KW-1185">Reference proteome</keyword>
<evidence type="ECO:0000313" key="2">
    <source>
        <dbReference type="EMBL" id="SEW42543.1"/>
    </source>
</evidence>
<dbReference type="PANTHER" id="PTHR43252">
    <property type="entry name" value="TRANSCRIPTIONAL REGULATOR YQJI"/>
    <property type="match status" value="1"/>
</dbReference>
<dbReference type="STRING" id="99656.SAMN05421659_11940"/>
<dbReference type="InterPro" id="IPR005149">
    <property type="entry name" value="Tscrpt_reg_PadR_N"/>
</dbReference>
<proteinExistence type="predicted"/>
<sequence length="239" mass="27861">MIRGLILYYLNIKPTHGYEIQRFIQLSEVDKWAKIQSGSIYYALSKLEKEKNIAVLKEESTGSRIRKIFMITELGKKTLQEEMQEALAEPIANVGSMKFIIAPIISTLPKEEMITILLKHISELKEQKEYWEIWKKVKAGEKDPKLVQLSFKMAIDSINNQIMWHEELLDNLDENILESSLMRGIIETFDADRYEVQVKVPLVEQRVEFASGFKEAMKKDPKMAIDRLNRVIEELKTQL</sequence>
<dbReference type="InterPro" id="IPR036390">
    <property type="entry name" value="WH_DNA-bd_sf"/>
</dbReference>
<dbReference type="InterPro" id="IPR036388">
    <property type="entry name" value="WH-like_DNA-bd_sf"/>
</dbReference>
<dbReference type="EMBL" id="FOJI01000019">
    <property type="protein sequence ID" value="SEW42543.1"/>
    <property type="molecule type" value="Genomic_DNA"/>
</dbReference>
<dbReference type="Gene3D" id="1.10.10.10">
    <property type="entry name" value="Winged helix-like DNA-binding domain superfamily/Winged helix DNA-binding domain"/>
    <property type="match status" value="1"/>
</dbReference>
<dbReference type="PANTHER" id="PTHR43252:SF7">
    <property type="entry name" value="TRANSCRIPTIONAL REGULATOR YQJI"/>
    <property type="match status" value="1"/>
</dbReference>
<dbReference type="Proteomes" id="UP000199701">
    <property type="component" value="Unassembled WGS sequence"/>
</dbReference>
<gene>
    <name evidence="2" type="ORF">SAMN05421659_11940</name>
</gene>
<evidence type="ECO:0000313" key="3">
    <source>
        <dbReference type="Proteomes" id="UP000199701"/>
    </source>
</evidence>
<protein>
    <submittedName>
        <fullName evidence="2">Transcriptional regulator PadR-like family protein</fullName>
    </submittedName>
</protein>
<dbReference type="RefSeq" id="WP_170841483.1">
    <property type="nucleotide sequence ID" value="NZ_FOJI01000019.1"/>
</dbReference>
<organism evidence="2 3">
    <name type="scientific">[Clostridium] fimetarium</name>
    <dbReference type="NCBI Taxonomy" id="99656"/>
    <lineage>
        <taxon>Bacteria</taxon>
        <taxon>Bacillati</taxon>
        <taxon>Bacillota</taxon>
        <taxon>Clostridia</taxon>
        <taxon>Lachnospirales</taxon>
        <taxon>Lachnospiraceae</taxon>
    </lineage>
</organism>
<evidence type="ECO:0000259" key="1">
    <source>
        <dbReference type="Pfam" id="PF03551"/>
    </source>
</evidence>
<dbReference type="Pfam" id="PF03551">
    <property type="entry name" value="PadR"/>
    <property type="match status" value="1"/>
</dbReference>
<reference evidence="2 3" key="1">
    <citation type="submission" date="2016-10" db="EMBL/GenBank/DDBJ databases">
        <authorList>
            <person name="de Groot N.N."/>
        </authorList>
    </citation>
    <scope>NUCLEOTIDE SEQUENCE [LARGE SCALE GENOMIC DNA]</scope>
    <source>
        <strain evidence="2 3">DSM 9179</strain>
    </source>
</reference>
<feature type="domain" description="Transcription regulator PadR N-terminal" evidence="1">
    <location>
        <begin position="6"/>
        <end position="81"/>
    </location>
</feature>
<dbReference type="AlphaFoldDB" id="A0A1I0RN74"/>
<accession>A0A1I0RN74</accession>
<name>A0A1I0RN74_9FIRM</name>